<dbReference type="OrthoDB" id="3393057at2"/>
<organism evidence="1 2">
    <name type="scientific">Micromonospora rifamycinica</name>
    <dbReference type="NCBI Taxonomy" id="291594"/>
    <lineage>
        <taxon>Bacteria</taxon>
        <taxon>Bacillati</taxon>
        <taxon>Actinomycetota</taxon>
        <taxon>Actinomycetes</taxon>
        <taxon>Micromonosporales</taxon>
        <taxon>Micromonosporaceae</taxon>
        <taxon>Micromonospora</taxon>
    </lineage>
</organism>
<keyword evidence="2" id="KW-1185">Reference proteome</keyword>
<dbReference type="RefSeq" id="WP_067302056.1">
    <property type="nucleotide sequence ID" value="NZ_LRMV01000007.1"/>
</dbReference>
<dbReference type="Proteomes" id="UP000198226">
    <property type="component" value="Chromosome I"/>
</dbReference>
<evidence type="ECO:0000313" key="2">
    <source>
        <dbReference type="Proteomes" id="UP000198226"/>
    </source>
</evidence>
<dbReference type="EMBL" id="LT607752">
    <property type="protein sequence ID" value="SCG58699.1"/>
    <property type="molecule type" value="Genomic_DNA"/>
</dbReference>
<name>A0A109IP74_9ACTN</name>
<dbReference type="AlphaFoldDB" id="A0A109IP74"/>
<evidence type="ECO:0000313" key="1">
    <source>
        <dbReference type="EMBL" id="SCG58699.1"/>
    </source>
</evidence>
<reference evidence="2" key="1">
    <citation type="submission" date="2016-06" db="EMBL/GenBank/DDBJ databases">
        <authorList>
            <person name="Varghese N."/>
            <person name="Submissions Spin"/>
        </authorList>
    </citation>
    <scope>NUCLEOTIDE SEQUENCE [LARGE SCALE GENOMIC DNA]</scope>
    <source>
        <strain evidence="2">DSM 44983</strain>
    </source>
</reference>
<gene>
    <name evidence="1" type="ORF">GA0070623_2635</name>
</gene>
<proteinExistence type="predicted"/>
<accession>A0A109IP74</accession>
<protein>
    <submittedName>
        <fullName evidence="1">Uncharacterized protein</fullName>
    </submittedName>
</protein>
<sequence>MPNEIRLVPKEPQVRHAFSLCRIVDAGTPDQWYDLLGVVRVPVDRLAPDKLCDQLRPWALATLATGGYGFGRYYACYSTLDEDDEPDKAIAHEDIDWSGSTVLVPADQPATSC</sequence>